<evidence type="ECO:0000256" key="4">
    <source>
        <dbReference type="ARBA" id="ARBA00023004"/>
    </source>
</evidence>
<accession>A0A150QD72</accession>
<dbReference type="InterPro" id="IPR013785">
    <property type="entry name" value="Aldolase_TIM"/>
</dbReference>
<comment type="caution">
    <text evidence="8">The sequence shown here is derived from an EMBL/GenBank/DDBJ whole genome shotgun (WGS) entry which is preliminary data.</text>
</comment>
<dbReference type="SFLD" id="SFLDS00029">
    <property type="entry name" value="Radical_SAM"/>
    <property type="match status" value="1"/>
</dbReference>
<sequence>MATDRLIHETTSLCPACKIAVPARVVAAPSGEVWMRKACPAHGPHEVRLSTSAAWYEATRAVAPAPAPPTAPRRPIEHGCPFDCGPCEGHTQRVRMPVVTITSACDLDCPMCYVHNRNDGAFFMSKAEFGDVLRHLVSGAGGDLDLINLTGGEPTLHPELPELVAMCKDAGIHRVSICSHGFGLLRNDALLRRLAELGARVALSFDTFDDATDRALNGVRSVDKKLACLERLDAAGVDTTLIPVMTRGLNDHEIGRIVELGLRLGCVRHLEVHTMTFTGQSGAAFDRSGRISTLEVLERIAETTGGLLTPGDFVPSPCAHPLCYQIAYLLLDPAGGPPIPFTRFMSREALYACLGDHLYLEPSARLERAMQDAIDALWSRGDDDRALGLLNGLLRALFPAKKPLRREEALRVSERAVKAVYVHSHMDEETFDVERAAQCCDSNCYADGKTVPVCNYNVLYREKEPRFMSVPRTWSDRSGGRRALPLLSPPPRREAP</sequence>
<feature type="domain" description="Radical SAM core" evidence="7">
    <location>
        <begin position="90"/>
        <end position="307"/>
    </location>
</feature>
<dbReference type="PANTHER" id="PTHR43306:SF1">
    <property type="entry name" value="7,8-DIHYDRO-6-HYDROXYMETHYLPTERIN DIMETHYLTRANSFERASE"/>
    <property type="match status" value="1"/>
</dbReference>
<keyword evidence="2" id="KW-0949">S-adenosyl-L-methionine</keyword>
<dbReference type="InterPro" id="IPR007197">
    <property type="entry name" value="rSAM"/>
</dbReference>
<name>A0A150QD72_SORCE</name>
<dbReference type="OrthoDB" id="9782387at2"/>
<dbReference type="Proteomes" id="UP000075260">
    <property type="component" value="Unassembled WGS sequence"/>
</dbReference>
<reference evidence="8 9" key="1">
    <citation type="submission" date="2014-02" db="EMBL/GenBank/DDBJ databases">
        <title>The small core and large imbalanced accessory genome model reveals a collaborative survival strategy of Sorangium cellulosum strains in nature.</title>
        <authorList>
            <person name="Han K."/>
            <person name="Peng R."/>
            <person name="Blom J."/>
            <person name="Li Y.-Z."/>
        </authorList>
    </citation>
    <scope>NUCLEOTIDE SEQUENCE [LARGE SCALE GENOMIC DNA]</scope>
    <source>
        <strain evidence="8 9">So0008-312</strain>
    </source>
</reference>
<dbReference type="SFLD" id="SFLDG01067">
    <property type="entry name" value="SPASM/twitch_domain_containing"/>
    <property type="match status" value="1"/>
</dbReference>
<evidence type="ECO:0000256" key="5">
    <source>
        <dbReference type="ARBA" id="ARBA00023014"/>
    </source>
</evidence>
<organism evidence="8 9">
    <name type="scientific">Sorangium cellulosum</name>
    <name type="common">Polyangium cellulosum</name>
    <dbReference type="NCBI Taxonomy" id="56"/>
    <lineage>
        <taxon>Bacteria</taxon>
        <taxon>Pseudomonadati</taxon>
        <taxon>Myxococcota</taxon>
        <taxon>Polyangia</taxon>
        <taxon>Polyangiales</taxon>
        <taxon>Polyangiaceae</taxon>
        <taxon>Sorangium</taxon>
    </lineage>
</organism>
<dbReference type="InterPro" id="IPR034474">
    <property type="entry name" value="Methyltransferase_Class_D"/>
</dbReference>
<dbReference type="SMART" id="SM00729">
    <property type="entry name" value="Elp3"/>
    <property type="match status" value="1"/>
</dbReference>
<evidence type="ECO:0000256" key="6">
    <source>
        <dbReference type="SAM" id="MobiDB-lite"/>
    </source>
</evidence>
<dbReference type="InterPro" id="IPR056488">
    <property type="entry name" value="Zn_ribbon_HMPTM"/>
</dbReference>
<dbReference type="PANTHER" id="PTHR43306">
    <property type="entry name" value="7,8-DIHYDRO-6-HYDROXYMETHYLPTERIN DIMETHYLTRANSFERASE"/>
    <property type="match status" value="1"/>
</dbReference>
<evidence type="ECO:0000259" key="7">
    <source>
        <dbReference type="PROSITE" id="PS51918"/>
    </source>
</evidence>
<dbReference type="AlphaFoldDB" id="A0A150QD72"/>
<dbReference type="GO" id="GO:0003824">
    <property type="term" value="F:catalytic activity"/>
    <property type="evidence" value="ECO:0007669"/>
    <property type="project" value="InterPro"/>
</dbReference>
<keyword evidence="3" id="KW-0479">Metal-binding</keyword>
<evidence type="ECO:0000256" key="1">
    <source>
        <dbReference type="ARBA" id="ARBA00001966"/>
    </source>
</evidence>
<dbReference type="GO" id="GO:0051536">
    <property type="term" value="F:iron-sulfur cluster binding"/>
    <property type="evidence" value="ECO:0007669"/>
    <property type="project" value="UniProtKB-KW"/>
</dbReference>
<dbReference type="PROSITE" id="PS51918">
    <property type="entry name" value="RADICAL_SAM"/>
    <property type="match status" value="1"/>
</dbReference>
<dbReference type="CDD" id="cd01335">
    <property type="entry name" value="Radical_SAM"/>
    <property type="match status" value="1"/>
</dbReference>
<dbReference type="EMBL" id="JEMA01000788">
    <property type="protein sequence ID" value="KYF65934.1"/>
    <property type="molecule type" value="Genomic_DNA"/>
</dbReference>
<keyword evidence="5" id="KW-0411">Iron-sulfur</keyword>
<dbReference type="SUPFAM" id="SSF102114">
    <property type="entry name" value="Radical SAM enzymes"/>
    <property type="match status" value="1"/>
</dbReference>
<evidence type="ECO:0000313" key="9">
    <source>
        <dbReference type="Proteomes" id="UP000075260"/>
    </source>
</evidence>
<dbReference type="GO" id="GO:0046872">
    <property type="term" value="F:metal ion binding"/>
    <property type="evidence" value="ECO:0007669"/>
    <property type="project" value="UniProtKB-KW"/>
</dbReference>
<evidence type="ECO:0000256" key="3">
    <source>
        <dbReference type="ARBA" id="ARBA00022723"/>
    </source>
</evidence>
<dbReference type="RefSeq" id="WP_061610816.1">
    <property type="nucleotide sequence ID" value="NZ_JEMA01000788.1"/>
</dbReference>
<proteinExistence type="predicted"/>
<gene>
    <name evidence="8" type="ORF">BE15_29925</name>
</gene>
<evidence type="ECO:0000256" key="2">
    <source>
        <dbReference type="ARBA" id="ARBA00022691"/>
    </source>
</evidence>
<feature type="region of interest" description="Disordered" evidence="6">
    <location>
        <begin position="471"/>
        <end position="496"/>
    </location>
</feature>
<dbReference type="Gene3D" id="3.20.20.70">
    <property type="entry name" value="Aldolase class I"/>
    <property type="match status" value="1"/>
</dbReference>
<dbReference type="InterPro" id="IPR006638">
    <property type="entry name" value="Elp3/MiaA/NifB-like_rSAM"/>
</dbReference>
<keyword evidence="4" id="KW-0408">Iron</keyword>
<evidence type="ECO:0000313" key="8">
    <source>
        <dbReference type="EMBL" id="KYF65934.1"/>
    </source>
</evidence>
<comment type="cofactor">
    <cofactor evidence="1">
        <name>[4Fe-4S] cluster</name>
        <dbReference type="ChEBI" id="CHEBI:49883"/>
    </cofactor>
</comment>
<dbReference type="InterPro" id="IPR058240">
    <property type="entry name" value="rSAM_sf"/>
</dbReference>
<dbReference type="Pfam" id="PF04055">
    <property type="entry name" value="Radical_SAM"/>
    <property type="match status" value="1"/>
</dbReference>
<dbReference type="Pfam" id="PF23545">
    <property type="entry name" value="Zn_ribbon_HMPTM"/>
    <property type="match status" value="1"/>
</dbReference>
<protein>
    <recommendedName>
        <fullName evidence="7">Radical SAM core domain-containing protein</fullName>
    </recommendedName>
</protein>